<evidence type="ECO:0000256" key="3">
    <source>
        <dbReference type="ARBA" id="ARBA00022840"/>
    </source>
</evidence>
<dbReference type="GO" id="GO:0016887">
    <property type="term" value="F:ATP hydrolysis activity"/>
    <property type="evidence" value="ECO:0007669"/>
    <property type="project" value="InterPro"/>
</dbReference>
<feature type="compositionally biased region" description="Polar residues" evidence="5">
    <location>
        <begin position="838"/>
        <end position="850"/>
    </location>
</feature>
<feature type="region of interest" description="Disordered" evidence="5">
    <location>
        <begin position="1026"/>
        <end position="1051"/>
    </location>
</feature>
<feature type="region of interest" description="Disordered" evidence="5">
    <location>
        <begin position="106"/>
        <end position="145"/>
    </location>
</feature>
<dbReference type="AlphaFoldDB" id="A0AAV5GP95"/>
<gene>
    <name evidence="7" type="ORF">Rhopal_005006-T1</name>
</gene>
<evidence type="ECO:0008006" key="9">
    <source>
        <dbReference type="Google" id="ProtNLM"/>
    </source>
</evidence>
<dbReference type="EMBL" id="BQKY01000010">
    <property type="protein sequence ID" value="GJN91978.1"/>
    <property type="molecule type" value="Genomic_DNA"/>
</dbReference>
<feature type="compositionally biased region" description="Low complexity" evidence="5">
    <location>
        <begin position="389"/>
        <end position="403"/>
    </location>
</feature>
<comment type="caution">
    <text evidence="7">The sequence shown here is derived from an EMBL/GenBank/DDBJ whole genome shotgun (WGS) entry which is preliminary data.</text>
</comment>
<evidence type="ECO:0000256" key="4">
    <source>
        <dbReference type="SAM" id="Coils"/>
    </source>
</evidence>
<reference evidence="7 8" key="1">
    <citation type="submission" date="2021-12" db="EMBL/GenBank/DDBJ databases">
        <title>High titer production of polyol ester of fatty acids by Rhodotorula paludigena BS15 towards product separation-free biomass refinery.</title>
        <authorList>
            <person name="Mano J."/>
            <person name="Ono H."/>
            <person name="Tanaka T."/>
            <person name="Naito K."/>
            <person name="Sushida H."/>
            <person name="Ike M."/>
            <person name="Tokuyasu K."/>
            <person name="Kitaoka M."/>
        </authorList>
    </citation>
    <scope>NUCLEOTIDE SEQUENCE [LARGE SCALE GENOMIC DNA]</scope>
    <source>
        <strain evidence="7 8">BS15</strain>
    </source>
</reference>
<keyword evidence="2" id="KW-0547">Nucleotide-binding</keyword>
<dbReference type="Pfam" id="PF03969">
    <property type="entry name" value="AFG1_ATPase"/>
    <property type="match status" value="2"/>
</dbReference>
<feature type="compositionally biased region" description="Low complexity" evidence="5">
    <location>
        <begin position="126"/>
        <end position="142"/>
    </location>
</feature>
<feature type="region of interest" description="Disordered" evidence="5">
    <location>
        <begin position="267"/>
        <end position="287"/>
    </location>
</feature>
<evidence type="ECO:0000256" key="6">
    <source>
        <dbReference type="SAM" id="SignalP"/>
    </source>
</evidence>
<keyword evidence="3" id="KW-0067">ATP-binding</keyword>
<evidence type="ECO:0000256" key="2">
    <source>
        <dbReference type="ARBA" id="ARBA00022741"/>
    </source>
</evidence>
<evidence type="ECO:0000313" key="7">
    <source>
        <dbReference type="EMBL" id="GJN91978.1"/>
    </source>
</evidence>
<dbReference type="PANTHER" id="PTHR12169:SF2">
    <property type="entry name" value="AFG1P"/>
    <property type="match status" value="1"/>
</dbReference>
<dbReference type="Gene3D" id="3.40.50.300">
    <property type="entry name" value="P-loop containing nucleotide triphosphate hydrolases"/>
    <property type="match status" value="1"/>
</dbReference>
<organism evidence="7 8">
    <name type="scientific">Rhodotorula paludigena</name>
    <dbReference type="NCBI Taxonomy" id="86838"/>
    <lineage>
        <taxon>Eukaryota</taxon>
        <taxon>Fungi</taxon>
        <taxon>Dikarya</taxon>
        <taxon>Basidiomycota</taxon>
        <taxon>Pucciniomycotina</taxon>
        <taxon>Microbotryomycetes</taxon>
        <taxon>Sporidiobolales</taxon>
        <taxon>Sporidiobolaceae</taxon>
        <taxon>Rhodotorula</taxon>
    </lineage>
</organism>
<dbReference type="NCBIfam" id="NF040713">
    <property type="entry name" value="ZapE"/>
    <property type="match status" value="1"/>
</dbReference>
<evidence type="ECO:0000313" key="8">
    <source>
        <dbReference type="Proteomes" id="UP001342314"/>
    </source>
</evidence>
<sequence length="1112" mass="123281">MFSLALAAIAGPLGITLGLSMGPGKYEHTAAAQSVEQNDASAYNLIDSPAEVTAQPVDPIKRRHPAPSLLALGKSSASPAVSRIEATYSPPNPAWQPRLYPTFDSIDDMKPLEDDLDPLSPPLSPNPTCSSASTSRSSLFDSDPQPAATVTSALSLAGQLKWDVIDDYLEQGWTAGVWATVEEYERVEQFGRDLVLGEERYELEREAAHRRTHRQRVSPLLSQWTVPRKRNSREDRTSLSETERLESRILTRLNDYFVDSILGDSTPAPVPAPRRHEQRTSRSVIPPPTRSRFVSLRKVRKAIGHQLPVPLRAKVLAKDPRRKNPSDWEWTEECREFLPGKWLAYCAADLAYARTLPRLRKLHAELLDYQPPVHLFTLLESIRALPTASSASSTPSASTTTSSVPAWPFQRSPLSDLEPGLSAEQEAERRQLAQLSEREKGAQLVKVLKAHEELEGLDTPKGFLLTGPPGTGKSLLMDLFFQSLPVPHKVRYHYHAFLLSLYQAIHRALEKQRLENEAEERAMNERYERGDKGGYPWSRREEMKARAISQGWQSVFAGGRSAQDPALNTREFVLAQVALDLLKTQGWLLAFDEVQLVDIAGAGLVSRVMSWYWRLGGVVVGTSNRVPEDLYKQGIQRATLSPFLTALASRSPVINLSSPVDYRMIARSEKPLSPEHDAEQPGDFGAPEAWQRWGTRSRGWFVRGSDDAAWQDALRWVIGDAQGQPQTLNVYGRKVHVPWVSGGVARFSFKELCEKPLGPADYISIGSAFHTIILDDIPVLPLNAKNEARRLITLLDALYETKTRLLAFAAAPIDSLFFPDAVNAPPSPEESAADDLPTSFSESHGSQAPGSSGPVHMLDAETFSLPLNSSISSAQARASTHYDGHDAAGEVSDSLVEEMLGDVQQDLDAPYRPNISTYEETARFAAYERDEARALDRAEKEEQLKRQLRRRLEQEARAPIHPSAATPSFQNLAIFTGEDERFSFKRAVSRVHEMSSAEYLVTAVHQPLPAHVRSWETSSAAATAAATSALSPARHAVGEKTPLPSGRDDLLSGVLEPSDLRAKWPEGRPASEKEVDVRQKPVLREEHVWGVREDWGKKAGKWGQGAKAYEKE</sequence>
<evidence type="ECO:0000256" key="5">
    <source>
        <dbReference type="SAM" id="MobiDB-lite"/>
    </source>
</evidence>
<dbReference type="Proteomes" id="UP001342314">
    <property type="component" value="Unassembled WGS sequence"/>
</dbReference>
<keyword evidence="8" id="KW-1185">Reference proteome</keyword>
<dbReference type="GO" id="GO:0005739">
    <property type="term" value="C:mitochondrion"/>
    <property type="evidence" value="ECO:0007669"/>
    <property type="project" value="TreeGrafter"/>
</dbReference>
<feature type="region of interest" description="Disordered" evidence="5">
    <location>
        <begin position="389"/>
        <end position="410"/>
    </location>
</feature>
<feature type="coiled-coil region" evidence="4">
    <location>
        <begin position="931"/>
        <end position="958"/>
    </location>
</feature>
<dbReference type="GO" id="GO:0005524">
    <property type="term" value="F:ATP binding"/>
    <property type="evidence" value="ECO:0007669"/>
    <property type="project" value="UniProtKB-KW"/>
</dbReference>
<feature type="signal peptide" evidence="6">
    <location>
        <begin position="1"/>
        <end position="18"/>
    </location>
</feature>
<dbReference type="InterPro" id="IPR005654">
    <property type="entry name" value="ATPase_AFG1-like"/>
</dbReference>
<proteinExistence type="inferred from homology"/>
<comment type="similarity">
    <text evidence="1">Belongs to the AFG1 ATPase family.</text>
</comment>
<name>A0AAV5GP95_9BASI</name>
<keyword evidence="4" id="KW-0175">Coiled coil</keyword>
<accession>A0AAV5GP95</accession>
<keyword evidence="6" id="KW-0732">Signal</keyword>
<dbReference type="InterPro" id="IPR027417">
    <property type="entry name" value="P-loop_NTPase"/>
</dbReference>
<feature type="region of interest" description="Disordered" evidence="5">
    <location>
        <begin position="824"/>
        <end position="857"/>
    </location>
</feature>
<feature type="chain" id="PRO_5043865128" description="AAA+ ATPase domain-containing protein" evidence="6">
    <location>
        <begin position="19"/>
        <end position="1112"/>
    </location>
</feature>
<protein>
    <recommendedName>
        <fullName evidence="9">AAA+ ATPase domain-containing protein</fullName>
    </recommendedName>
</protein>
<evidence type="ECO:0000256" key="1">
    <source>
        <dbReference type="ARBA" id="ARBA00010322"/>
    </source>
</evidence>
<dbReference type="SUPFAM" id="SSF52540">
    <property type="entry name" value="P-loop containing nucleoside triphosphate hydrolases"/>
    <property type="match status" value="1"/>
</dbReference>
<dbReference type="PANTHER" id="PTHR12169">
    <property type="entry name" value="ATPASE N2B"/>
    <property type="match status" value="1"/>
</dbReference>